<protein>
    <recommendedName>
        <fullName evidence="3">Diacylglycerol glucosyltransferase N-terminal domain-containing protein</fullName>
    </recommendedName>
</protein>
<dbReference type="AlphaFoldDB" id="A0A167EP43"/>
<keyword evidence="2" id="KW-1185">Reference proteome</keyword>
<accession>A0A167EP43</accession>
<comment type="caution">
    <text evidence="1">The sequence shown here is derived from an EMBL/GenBank/DDBJ whole genome shotgun (WGS) entry which is preliminary data.</text>
</comment>
<name>A0A167EP43_9FLAO</name>
<dbReference type="Proteomes" id="UP000077013">
    <property type="component" value="Unassembled WGS sequence"/>
</dbReference>
<gene>
    <name evidence="1" type="ORF">ULVI_14770</name>
</gene>
<dbReference type="RefSeq" id="WP_068593576.1">
    <property type="nucleotide sequence ID" value="NZ_LRXL01000053.1"/>
</dbReference>
<dbReference type="EMBL" id="LRXL01000053">
    <property type="protein sequence ID" value="OAB75735.1"/>
    <property type="molecule type" value="Genomic_DNA"/>
</dbReference>
<dbReference type="OrthoDB" id="913551at2"/>
<dbReference type="SUPFAM" id="SSF53756">
    <property type="entry name" value="UDP-Glycosyltransferase/glycogen phosphorylase"/>
    <property type="match status" value="1"/>
</dbReference>
<dbReference type="STRING" id="1763537.ULVI_14770"/>
<evidence type="ECO:0000313" key="1">
    <source>
        <dbReference type="EMBL" id="OAB75735.1"/>
    </source>
</evidence>
<reference evidence="1 2" key="1">
    <citation type="submission" date="2016-02" db="EMBL/GenBank/DDBJ databases">
        <title>Ulvibacter sp. LPB0005, isolated from Thais luteostoma.</title>
        <authorList>
            <person name="Shin S.-K."/>
            <person name="Yi H."/>
        </authorList>
    </citation>
    <scope>NUCLEOTIDE SEQUENCE [LARGE SCALE GENOMIC DNA]</scope>
    <source>
        <strain evidence="1 2">LPB0005</strain>
    </source>
</reference>
<organism evidence="1 2">
    <name type="scientific">Cochleicola gelatinilyticus</name>
    <dbReference type="NCBI Taxonomy" id="1763537"/>
    <lineage>
        <taxon>Bacteria</taxon>
        <taxon>Pseudomonadati</taxon>
        <taxon>Bacteroidota</taxon>
        <taxon>Flavobacteriia</taxon>
        <taxon>Flavobacteriales</taxon>
        <taxon>Flavobacteriaceae</taxon>
        <taxon>Cochleicola</taxon>
    </lineage>
</organism>
<sequence>MKKKLLFVVPDGVGIKNYLYSDLLTHLKEDADITFWSALPEAAFSEVGALHDISIKTKQLVLAKEPLRTRLYREAATYARLLHNSKHRENPTIMSSWRKKNKKGKLKILYTVAEFLGRWASKRYARILKFEQKSRENWSSEIISSYQQQLKELAPDNIFITHQRVASLMPICLAARKEGIPVISAIYSWDNLPKARLAVQPDTYLVWSSYMKTEMEQYYPEIDQETVLVTGTPQFEFYFKEDLFLDRDSFAKQNGLDAHKKWVCYSGDDVLTSPNDPEYLEHMAEAVLRIPEERRPQLLFRRAPVDASDRFNAVLKKFETLIIPLDPIWEASMKNWGWFFPKTDDLTMLVNLARHSEFVVNIGSTMAHDFAVYNKPCFYIFYDSPKNPDWSVDTVYKFQHFRTMTHLDAVGWIKNKNEWDKALQQGLESPKVIGKDKKEWMKVIVEHPLTESSKQIATYLLSENTVCND</sequence>
<evidence type="ECO:0008006" key="3">
    <source>
        <dbReference type="Google" id="ProtNLM"/>
    </source>
</evidence>
<proteinExistence type="predicted"/>
<evidence type="ECO:0000313" key="2">
    <source>
        <dbReference type="Proteomes" id="UP000077013"/>
    </source>
</evidence>